<organism evidence="2 3">
    <name type="scientific">Trichoderma longibrachiatum ATCC 18648</name>
    <dbReference type="NCBI Taxonomy" id="983965"/>
    <lineage>
        <taxon>Eukaryota</taxon>
        <taxon>Fungi</taxon>
        <taxon>Dikarya</taxon>
        <taxon>Ascomycota</taxon>
        <taxon>Pezizomycotina</taxon>
        <taxon>Sordariomycetes</taxon>
        <taxon>Hypocreomycetidae</taxon>
        <taxon>Hypocreales</taxon>
        <taxon>Hypocreaceae</taxon>
        <taxon>Trichoderma</taxon>
    </lineage>
</organism>
<evidence type="ECO:0000256" key="1">
    <source>
        <dbReference type="SAM" id="SignalP"/>
    </source>
</evidence>
<evidence type="ECO:0000313" key="2">
    <source>
        <dbReference type="EMBL" id="PTB73473.1"/>
    </source>
</evidence>
<dbReference type="EMBL" id="KZ679138">
    <property type="protein sequence ID" value="PTB73473.1"/>
    <property type="molecule type" value="Genomic_DNA"/>
</dbReference>
<protein>
    <recommendedName>
        <fullName evidence="4">Secreted protein</fullName>
    </recommendedName>
</protein>
<evidence type="ECO:0000313" key="3">
    <source>
        <dbReference type="Proteomes" id="UP000240760"/>
    </source>
</evidence>
<accession>A0A2T4BVZ2</accession>
<feature type="signal peptide" evidence="1">
    <location>
        <begin position="1"/>
        <end position="21"/>
    </location>
</feature>
<keyword evidence="1" id="KW-0732">Signal</keyword>
<name>A0A2T4BVZ2_TRILO</name>
<feature type="chain" id="PRO_5015736790" description="Secreted protein" evidence="1">
    <location>
        <begin position="22"/>
        <end position="80"/>
    </location>
</feature>
<sequence>MLFFPCQLVLCLVFPISFSLGGLEWSRGRTNSRLMDYVALSRLAIPERVKKSRKGERKRDREIVMLNMLCSFFGSWDMYV</sequence>
<dbReference type="AlphaFoldDB" id="A0A2T4BVZ2"/>
<keyword evidence="3" id="KW-1185">Reference proteome</keyword>
<proteinExistence type="predicted"/>
<gene>
    <name evidence="2" type="ORF">M440DRAFT_1404476</name>
</gene>
<reference evidence="2 3" key="1">
    <citation type="submission" date="2016-07" db="EMBL/GenBank/DDBJ databases">
        <title>Multiple horizontal gene transfer events from other fungi enriched the ability of initially mycotrophic Trichoderma (Ascomycota) to feed on dead plant biomass.</title>
        <authorList>
            <consortium name="DOE Joint Genome Institute"/>
            <person name="Aerts A."/>
            <person name="Atanasova L."/>
            <person name="Chenthamara K."/>
            <person name="Zhang J."/>
            <person name="Grujic M."/>
            <person name="Henrissat B."/>
            <person name="Kuo A."/>
            <person name="Salamov A."/>
            <person name="Lipzen A."/>
            <person name="Labutti K."/>
            <person name="Barry K."/>
            <person name="Miao Y."/>
            <person name="Rahimi M.J."/>
            <person name="Shen Q."/>
            <person name="Grigoriev I.V."/>
            <person name="Kubicek C.P."/>
            <person name="Druzhinina I.S."/>
        </authorList>
    </citation>
    <scope>NUCLEOTIDE SEQUENCE [LARGE SCALE GENOMIC DNA]</scope>
    <source>
        <strain evidence="2 3">ATCC 18648</strain>
    </source>
</reference>
<evidence type="ECO:0008006" key="4">
    <source>
        <dbReference type="Google" id="ProtNLM"/>
    </source>
</evidence>
<dbReference type="Proteomes" id="UP000240760">
    <property type="component" value="Unassembled WGS sequence"/>
</dbReference>